<keyword evidence="9" id="KW-1185">Reference proteome</keyword>
<sequence>MVAKPGRVERFTSEEKALMVVKEPLFLRSQPSCQPPVNRTKSINMAHELRGWVHRHEVERTKSRRMTNSQHKTKTIPNPADKKAEVAQIVSVQYTDMPEKSPGSELQVYYAPHRSHYDFFEEIHRRGDTFYVVSFRRDHLLIPATNHNKGSRPKMSVVLPAMNINGKVIKDKEHEVMMQIDCEVMDTRILHIKSSSIPPFLRVNHTDSFYQSGPTNGQATPPVGVLTDSA</sequence>
<organism evidence="8 9">
    <name type="scientific">Aldrovandia affinis</name>
    <dbReference type="NCBI Taxonomy" id="143900"/>
    <lineage>
        <taxon>Eukaryota</taxon>
        <taxon>Metazoa</taxon>
        <taxon>Chordata</taxon>
        <taxon>Craniata</taxon>
        <taxon>Vertebrata</taxon>
        <taxon>Euteleostomi</taxon>
        <taxon>Actinopterygii</taxon>
        <taxon>Neopterygii</taxon>
        <taxon>Teleostei</taxon>
        <taxon>Notacanthiformes</taxon>
        <taxon>Halosauridae</taxon>
        <taxon>Aldrovandia</taxon>
    </lineage>
</organism>
<evidence type="ECO:0000256" key="1">
    <source>
        <dbReference type="ARBA" id="ARBA00004167"/>
    </source>
</evidence>
<gene>
    <name evidence="8" type="ORF">AAFF_G00159660</name>
</gene>
<keyword evidence="6" id="KW-0539">Nucleus</keyword>
<dbReference type="GO" id="GO:0000981">
    <property type="term" value="F:DNA-binding transcription factor activity, RNA polymerase II-specific"/>
    <property type="evidence" value="ECO:0007669"/>
    <property type="project" value="TreeGrafter"/>
</dbReference>
<keyword evidence="5" id="KW-0804">Transcription</keyword>
<evidence type="ECO:0000256" key="7">
    <source>
        <dbReference type="SAM" id="MobiDB-lite"/>
    </source>
</evidence>
<comment type="subcellular location">
    <subcellularLocation>
        <location evidence="1">Membrane</location>
        <topology evidence="1">Single-pass membrane protein</topology>
    </subcellularLocation>
</comment>
<feature type="region of interest" description="Disordered" evidence="7">
    <location>
        <begin position="211"/>
        <end position="230"/>
    </location>
</feature>
<keyword evidence="4" id="KW-0238">DNA-binding</keyword>
<evidence type="ECO:0000256" key="6">
    <source>
        <dbReference type="ARBA" id="ARBA00023242"/>
    </source>
</evidence>
<protein>
    <submittedName>
        <fullName evidence="8">Uncharacterized protein</fullName>
    </submittedName>
</protein>
<reference evidence="8" key="1">
    <citation type="journal article" date="2023" name="Science">
        <title>Genome structures resolve the early diversification of teleost fishes.</title>
        <authorList>
            <person name="Parey E."/>
            <person name="Louis A."/>
            <person name="Montfort J."/>
            <person name="Bouchez O."/>
            <person name="Roques C."/>
            <person name="Iampietro C."/>
            <person name="Lluch J."/>
            <person name="Castinel A."/>
            <person name="Donnadieu C."/>
            <person name="Desvignes T."/>
            <person name="Floi Bucao C."/>
            <person name="Jouanno E."/>
            <person name="Wen M."/>
            <person name="Mejri S."/>
            <person name="Dirks R."/>
            <person name="Jansen H."/>
            <person name="Henkel C."/>
            <person name="Chen W.J."/>
            <person name="Zahm M."/>
            <person name="Cabau C."/>
            <person name="Klopp C."/>
            <person name="Thompson A.W."/>
            <person name="Robinson-Rechavi M."/>
            <person name="Braasch I."/>
            <person name="Lecointre G."/>
            <person name="Bobe J."/>
            <person name="Postlethwait J.H."/>
            <person name="Berthelot C."/>
            <person name="Roest Crollius H."/>
            <person name="Guiguen Y."/>
        </authorList>
    </citation>
    <scope>NUCLEOTIDE SEQUENCE</scope>
    <source>
        <strain evidence="8">NC1722</strain>
    </source>
</reference>
<dbReference type="EMBL" id="JAINUG010000216">
    <property type="protein sequence ID" value="KAJ8387154.1"/>
    <property type="molecule type" value="Genomic_DNA"/>
</dbReference>
<comment type="caution">
    <text evidence="8">The sequence shown here is derived from an EMBL/GenBank/DDBJ whole genome shotgun (WGS) entry which is preliminary data.</text>
</comment>
<evidence type="ECO:0000313" key="9">
    <source>
        <dbReference type="Proteomes" id="UP001221898"/>
    </source>
</evidence>
<name>A0AAD7RMX6_9TELE</name>
<evidence type="ECO:0000256" key="4">
    <source>
        <dbReference type="ARBA" id="ARBA00023125"/>
    </source>
</evidence>
<comment type="similarity">
    <text evidence="2">Belongs to the bZIP family. ATF subfamily.</text>
</comment>
<dbReference type="PANTHER" id="PTHR46164">
    <property type="entry name" value="ATF6, ISOFORM C"/>
    <property type="match status" value="1"/>
</dbReference>
<keyword evidence="3" id="KW-0805">Transcription regulation</keyword>
<dbReference type="Proteomes" id="UP001221898">
    <property type="component" value="Unassembled WGS sequence"/>
</dbReference>
<dbReference type="GO" id="GO:0030968">
    <property type="term" value="P:endoplasmic reticulum unfolded protein response"/>
    <property type="evidence" value="ECO:0007669"/>
    <property type="project" value="TreeGrafter"/>
</dbReference>
<proteinExistence type="inferred from homology"/>
<dbReference type="PANTHER" id="PTHR46164:SF1">
    <property type="entry name" value="CYCLIC AMP-DEPENDENT TRANSCRIPTION FACTOR ATF-6 ALPHA"/>
    <property type="match status" value="1"/>
</dbReference>
<dbReference type="InterPro" id="IPR051882">
    <property type="entry name" value="ATF_bZIP_TF"/>
</dbReference>
<evidence type="ECO:0000313" key="8">
    <source>
        <dbReference type="EMBL" id="KAJ8387154.1"/>
    </source>
</evidence>
<dbReference type="AlphaFoldDB" id="A0AAD7RMX6"/>
<accession>A0AAD7RMX6</accession>
<dbReference type="GO" id="GO:0016020">
    <property type="term" value="C:membrane"/>
    <property type="evidence" value="ECO:0007669"/>
    <property type="project" value="UniProtKB-SubCell"/>
</dbReference>
<evidence type="ECO:0000256" key="5">
    <source>
        <dbReference type="ARBA" id="ARBA00023163"/>
    </source>
</evidence>
<dbReference type="GO" id="GO:0005634">
    <property type="term" value="C:nucleus"/>
    <property type="evidence" value="ECO:0007669"/>
    <property type="project" value="TreeGrafter"/>
</dbReference>
<evidence type="ECO:0000256" key="3">
    <source>
        <dbReference type="ARBA" id="ARBA00023015"/>
    </source>
</evidence>
<evidence type="ECO:0000256" key="2">
    <source>
        <dbReference type="ARBA" id="ARBA00009050"/>
    </source>
</evidence>
<dbReference type="GO" id="GO:0000978">
    <property type="term" value="F:RNA polymerase II cis-regulatory region sequence-specific DNA binding"/>
    <property type="evidence" value="ECO:0007669"/>
    <property type="project" value="TreeGrafter"/>
</dbReference>